<gene>
    <name evidence="2" type="ORF">AMK59_5444</name>
</gene>
<dbReference type="OrthoDB" id="6278596at2759"/>
<evidence type="ECO:0000313" key="3">
    <source>
        <dbReference type="Proteomes" id="UP000051574"/>
    </source>
</evidence>
<dbReference type="EMBL" id="LJIG01016303">
    <property type="protein sequence ID" value="KRT81005.1"/>
    <property type="molecule type" value="Genomic_DNA"/>
</dbReference>
<protein>
    <recommendedName>
        <fullName evidence="1">Trafficking protein particle complex subunit 11 domain-containing protein</fullName>
    </recommendedName>
</protein>
<organism evidence="2 3">
    <name type="scientific">Oryctes borbonicus</name>
    <dbReference type="NCBI Taxonomy" id="1629725"/>
    <lineage>
        <taxon>Eukaryota</taxon>
        <taxon>Metazoa</taxon>
        <taxon>Ecdysozoa</taxon>
        <taxon>Arthropoda</taxon>
        <taxon>Hexapoda</taxon>
        <taxon>Insecta</taxon>
        <taxon>Pterygota</taxon>
        <taxon>Neoptera</taxon>
        <taxon>Endopterygota</taxon>
        <taxon>Coleoptera</taxon>
        <taxon>Polyphaga</taxon>
        <taxon>Scarabaeiformia</taxon>
        <taxon>Scarabaeidae</taxon>
        <taxon>Dynastinae</taxon>
        <taxon>Oryctes</taxon>
    </lineage>
</organism>
<dbReference type="InterPro" id="IPR021773">
    <property type="entry name" value="TPC11"/>
</dbReference>
<dbReference type="AlphaFoldDB" id="A0A0T6B1R1"/>
<proteinExistence type="predicted"/>
<dbReference type="PANTHER" id="PTHR14374:SF0">
    <property type="entry name" value="TRAFFICKING PROTEIN PARTICLE COMPLEX SUBUNIT 11"/>
    <property type="match status" value="1"/>
</dbReference>
<dbReference type="Pfam" id="PF11817">
    <property type="entry name" value="Foie-gras_1"/>
    <property type="match status" value="1"/>
</dbReference>
<name>A0A0T6B1R1_9SCAR</name>
<evidence type="ECO:0000313" key="2">
    <source>
        <dbReference type="EMBL" id="KRT81005.1"/>
    </source>
</evidence>
<dbReference type="Proteomes" id="UP000051574">
    <property type="component" value="Unassembled WGS sequence"/>
</dbReference>
<feature type="domain" description="Trafficking protein particle complex subunit 11" evidence="1">
    <location>
        <begin position="6"/>
        <end position="135"/>
    </location>
</feature>
<reference evidence="2 3" key="1">
    <citation type="submission" date="2015-09" db="EMBL/GenBank/DDBJ databases">
        <title>Draft genome of the scarab beetle Oryctes borbonicus.</title>
        <authorList>
            <person name="Meyer J.M."/>
            <person name="Markov G.V."/>
            <person name="Baskaran P."/>
            <person name="Herrmann M."/>
            <person name="Sommer R.J."/>
            <person name="Roedelsperger C."/>
        </authorList>
    </citation>
    <scope>NUCLEOTIDE SEQUENCE [LARGE SCALE GENOMIC DNA]</scope>
    <source>
        <strain evidence="2">OB123</strain>
        <tissue evidence="2">Whole animal</tissue>
    </source>
</reference>
<sequence length="406" mass="46357">MNTLEFYGQRPWRPGKLSAEPPNPQLEQNGITALQYLELLVNHSNAIITMYGLAITQYKAYRCPRTRRHLIIQMADEYIISKDYGKALTLLTHMLWDYRIEKWWNIISSLLLKAIKCAYLTANLQDYIMLTLEALGEHIGIPAEDKTIMYDNLCNVLNRQLPEPENDLPPSCVQNAISHWQQALTSQSLQLTLEMGAMVSCVDCKGRFVKNEYEADEDVTVEIYLKSLCLFPINLLRISILINIAGSNSECVVNSGSNEIITLNSNEAKRFCVTFRPDPSNVDNEIQINGIQLQIDNNNATDFIVNLKFSGQGNDLNSTYAELQHFRSSPRNMPDFDNIKAQTTTNIVPRHSKLDLLFQHANPALLDEWYEISVNIKNNETRDIRDIRFEISLVDDDGIDSSEYTL</sequence>
<evidence type="ECO:0000259" key="1">
    <source>
        <dbReference type="Pfam" id="PF11817"/>
    </source>
</evidence>
<dbReference type="GO" id="GO:0005737">
    <property type="term" value="C:cytoplasm"/>
    <property type="evidence" value="ECO:0007669"/>
    <property type="project" value="TreeGrafter"/>
</dbReference>
<keyword evidence="3" id="KW-1185">Reference proteome</keyword>
<accession>A0A0T6B1R1</accession>
<comment type="caution">
    <text evidence="2">The sequence shown here is derived from an EMBL/GenBank/DDBJ whole genome shotgun (WGS) entry which is preliminary data.</text>
</comment>
<feature type="non-terminal residue" evidence="2">
    <location>
        <position position="406"/>
    </location>
</feature>
<dbReference type="PANTHER" id="PTHR14374">
    <property type="entry name" value="FOIE GRAS"/>
    <property type="match status" value="1"/>
</dbReference>